<evidence type="ECO:0000259" key="2">
    <source>
        <dbReference type="Pfam" id="PF17765"/>
    </source>
</evidence>
<reference evidence="3 4" key="1">
    <citation type="submission" date="2024-09" db="EMBL/GenBank/DDBJ databases">
        <authorList>
            <person name="Sun Q."/>
            <person name="Mori K."/>
        </authorList>
    </citation>
    <scope>NUCLEOTIDE SEQUENCE [LARGE SCALE GENOMIC DNA]</scope>
    <source>
        <strain evidence="3 4">TBRC 7907</strain>
    </source>
</reference>
<proteinExistence type="predicted"/>
<dbReference type="Gene3D" id="3.30.450.180">
    <property type="match status" value="1"/>
</dbReference>
<comment type="caution">
    <text evidence="3">The sequence shown here is derived from an EMBL/GenBank/DDBJ whole genome shotgun (WGS) entry which is preliminary data.</text>
</comment>
<feature type="region of interest" description="Disordered" evidence="1">
    <location>
        <begin position="1"/>
        <end position="21"/>
    </location>
</feature>
<dbReference type="InterPro" id="IPR041413">
    <property type="entry name" value="MLTR_LBD"/>
</dbReference>
<gene>
    <name evidence="3" type="ORF">ACFFQA_36970</name>
</gene>
<evidence type="ECO:0000313" key="4">
    <source>
        <dbReference type="Proteomes" id="UP001589693"/>
    </source>
</evidence>
<evidence type="ECO:0000256" key="1">
    <source>
        <dbReference type="SAM" id="MobiDB-lite"/>
    </source>
</evidence>
<feature type="compositionally biased region" description="Polar residues" evidence="1">
    <location>
        <begin position="1"/>
        <end position="15"/>
    </location>
</feature>
<accession>A0ABV6ABE2</accession>
<evidence type="ECO:0000313" key="3">
    <source>
        <dbReference type="EMBL" id="MFB9909559.1"/>
    </source>
</evidence>
<organism evidence="3 4">
    <name type="scientific">Allokutzneria oryzae</name>
    <dbReference type="NCBI Taxonomy" id="1378989"/>
    <lineage>
        <taxon>Bacteria</taxon>
        <taxon>Bacillati</taxon>
        <taxon>Actinomycetota</taxon>
        <taxon>Actinomycetes</taxon>
        <taxon>Pseudonocardiales</taxon>
        <taxon>Pseudonocardiaceae</taxon>
        <taxon>Allokutzneria</taxon>
    </lineage>
</organism>
<protein>
    <recommendedName>
        <fullName evidence="2">MmyB-like transcription regulator ligand binding domain-containing protein</fullName>
    </recommendedName>
</protein>
<sequence>MSPNTKGLVSHSAMQSAGKPRWNSAAAFPEWDRVADEHAATLPAAALADELSITVGAEFSRRFANAAVLPSGAGAQKWKHPMLGDLHLAYESLAVSGAEDLRLVVYVQGMSSTRPS</sequence>
<dbReference type="Proteomes" id="UP001589693">
    <property type="component" value="Unassembled WGS sequence"/>
</dbReference>
<keyword evidence="4" id="KW-1185">Reference proteome</keyword>
<feature type="domain" description="MmyB-like transcription regulator ligand binding" evidence="2">
    <location>
        <begin position="28"/>
        <end position="107"/>
    </location>
</feature>
<dbReference type="Pfam" id="PF17765">
    <property type="entry name" value="MLTR_LBD"/>
    <property type="match status" value="1"/>
</dbReference>
<dbReference type="RefSeq" id="WP_377862466.1">
    <property type="nucleotide sequence ID" value="NZ_JBHLZU010000036.1"/>
</dbReference>
<name>A0ABV6ABE2_9PSEU</name>
<dbReference type="EMBL" id="JBHLZU010000036">
    <property type="protein sequence ID" value="MFB9909559.1"/>
    <property type="molecule type" value="Genomic_DNA"/>
</dbReference>